<sequence length="216" mass="23405">MTPPTPADRPTLLVLAGVNGAGKSSVAGAAIRSQGLDYYNPDEATTRFLATGMEPGEANAAAWHYGRRALERAIAQGRNFALETTLGGNTIPALIAKACDSHDVTLWFVGLDSPERHLARIASRVAAGGHDIPADKVRARWDGARRNLIRLLPGLYELRLYDNSHEQPDGAAAANPSLLLHWRDRRIVAPAASRFRHTPQWAKPIVEAVGRLQEQG</sequence>
<dbReference type="PANTHER" id="PTHR39206">
    <property type="entry name" value="SLL8004 PROTEIN"/>
    <property type="match status" value="1"/>
</dbReference>
<gene>
    <name evidence="1" type="ORF">SAMN02745674_01481</name>
</gene>
<evidence type="ECO:0000313" key="2">
    <source>
        <dbReference type="Proteomes" id="UP000190061"/>
    </source>
</evidence>
<protein>
    <submittedName>
        <fullName evidence="1">Predicted ABC-type ATPase</fullName>
    </submittedName>
</protein>
<dbReference type="EMBL" id="FUXP01000004">
    <property type="protein sequence ID" value="SJZ98656.1"/>
    <property type="molecule type" value="Genomic_DNA"/>
</dbReference>
<reference evidence="1 2" key="1">
    <citation type="submission" date="2017-02" db="EMBL/GenBank/DDBJ databases">
        <authorList>
            <person name="Peterson S.W."/>
        </authorList>
    </citation>
    <scope>NUCLEOTIDE SEQUENCE [LARGE SCALE GENOMIC DNA]</scope>
    <source>
        <strain evidence="1 2">DSM 21749</strain>
    </source>
</reference>
<dbReference type="AlphaFoldDB" id="A0A1T4Q4R1"/>
<dbReference type="STRING" id="1122188.SAMN02745674_01481"/>
<dbReference type="Gene3D" id="3.40.50.300">
    <property type="entry name" value="P-loop containing nucleotide triphosphate hydrolases"/>
    <property type="match status" value="1"/>
</dbReference>
<evidence type="ECO:0000313" key="1">
    <source>
        <dbReference type="EMBL" id="SJZ98656.1"/>
    </source>
</evidence>
<proteinExistence type="predicted"/>
<dbReference type="Proteomes" id="UP000190061">
    <property type="component" value="Unassembled WGS sequence"/>
</dbReference>
<dbReference type="OrthoDB" id="9791543at2"/>
<dbReference type="SUPFAM" id="SSF52540">
    <property type="entry name" value="P-loop containing nucleoside triphosphate hydrolases"/>
    <property type="match status" value="1"/>
</dbReference>
<keyword evidence="2" id="KW-1185">Reference proteome</keyword>
<name>A0A1T4Q4R1_9GAMM</name>
<accession>A0A1T4Q4R1</accession>
<dbReference type="PANTHER" id="PTHR39206:SF1">
    <property type="entry name" value="SLL8004 PROTEIN"/>
    <property type="match status" value="1"/>
</dbReference>
<dbReference type="RefSeq" id="WP_078758078.1">
    <property type="nucleotide sequence ID" value="NZ_FUXP01000004.1"/>
</dbReference>
<dbReference type="InterPro" id="IPR027417">
    <property type="entry name" value="P-loop_NTPase"/>
</dbReference>
<organism evidence="1 2">
    <name type="scientific">Lysobacter spongiicola DSM 21749</name>
    <dbReference type="NCBI Taxonomy" id="1122188"/>
    <lineage>
        <taxon>Bacteria</taxon>
        <taxon>Pseudomonadati</taxon>
        <taxon>Pseudomonadota</taxon>
        <taxon>Gammaproteobacteria</taxon>
        <taxon>Lysobacterales</taxon>
        <taxon>Lysobacteraceae</taxon>
        <taxon>Novilysobacter</taxon>
    </lineage>
</organism>